<evidence type="ECO:0000313" key="6">
    <source>
        <dbReference type="Proteomes" id="UP000322918"/>
    </source>
</evidence>
<proteinExistence type="predicted"/>
<dbReference type="Proteomes" id="UP000322918">
    <property type="component" value="Unassembled WGS sequence"/>
</dbReference>
<sequence length="933" mass="104036">MRVITFILGLLFLIHFGGFAQKPYSVKGSVVDSVSSIKLFNTSISVLYAKDSILCKFTRAANDGSFSITGLPKGKFTLLVTYPGYADYVETFSLDSVKTEINFGNINMFLKSLLLQDVIVKGTVAAIKIKGDTTEYNAGSFKIEPNAKVEDLLKQLPGIQVDQNGKITAQGQTVQKVLVDGEEFFGDDPTLVTKNLRADMVDKVQLYDKKSDQATFTGIDDGEKTKTINVKLKEDKKNGYFGKIDAGLGTDDFYQEQAMFNAFKAKKKISAYGTIANTGKTGLGWQDNSKYGSSSNMEFTDDGGIMIYGGGGDDLDSFDGQYNGQGIPTAKNGGVHYDVKWNNDNQSLNTNYKIGSLGVEGSRTDLSQNNLSEDVIRSTSDQTFDNFMSRQKLDGIYQIKFDTTSTLKISLDGSVRNSETRNAYLSESRRGNDTLMNVSDRKVTNDEDGKAFNASAFWTKKLKKKGRTLSLNVNGSVNQNDAKGFLKSGIEYYGQTGVLDSVRQIDQYKTNKTNNSALRSNLTYSEPITKDFSVIFNYGFSINNSSADRKSFNLSESGYDLLDRSLSNDYSLDQLSNQVGAIFSYRKNNKTTVNFGTRASAVRFQQVDEYTGTRYKRNFANWNPEASYHYKFTQQRSIRISYNGNTSQPGLSQIQPIRVNTDPLNITLGNPDLNPSFTNRFNASYSSYKILSEQSVWINGSYNFTVDPIVSSVAVDPSGVKTYQSINLSGKKPSSFYFSTYLDKKIKKVDMNVGVNVSANGNTYFSLVDNILNKTRSFNYSGGLRISKYKQKKYDFYTNFGPNYNTSESSLQKDLNNNGAGFNGDASFNVYLPGKFRIGSDCNYEYRAKTKSFDENFERFIWNASLSKTFLKQDALKLSVTGYDLLDQNKGFNRSAGGNYISQTSYTNIRRYFMFSLVWDFNKMGGGVAQQAK</sequence>
<evidence type="ECO:0000256" key="3">
    <source>
        <dbReference type="ARBA" id="ARBA00023237"/>
    </source>
</evidence>
<accession>A0A5M9H8Y0</accession>
<organism evidence="5 6">
    <name type="scientific">Arcticibacter tournemirensis</name>
    <dbReference type="NCBI Taxonomy" id="699437"/>
    <lineage>
        <taxon>Bacteria</taxon>
        <taxon>Pseudomonadati</taxon>
        <taxon>Bacteroidota</taxon>
        <taxon>Sphingobacteriia</taxon>
        <taxon>Sphingobacteriales</taxon>
        <taxon>Sphingobacteriaceae</taxon>
        <taxon>Arcticibacter</taxon>
    </lineage>
</organism>
<protein>
    <submittedName>
        <fullName evidence="5">Outer membrane beta-barrel protein</fullName>
    </submittedName>
</protein>
<dbReference type="InterPro" id="IPR036942">
    <property type="entry name" value="Beta-barrel_TonB_sf"/>
</dbReference>
<dbReference type="InterPro" id="IPR008969">
    <property type="entry name" value="CarboxyPept-like_regulatory"/>
</dbReference>
<comment type="subcellular location">
    <subcellularLocation>
        <location evidence="1">Cell outer membrane</location>
    </subcellularLocation>
</comment>
<dbReference type="Gene3D" id="2.40.170.20">
    <property type="entry name" value="TonB-dependent receptor, beta-barrel domain"/>
    <property type="match status" value="1"/>
</dbReference>
<evidence type="ECO:0000256" key="1">
    <source>
        <dbReference type="ARBA" id="ARBA00004442"/>
    </source>
</evidence>
<dbReference type="RefSeq" id="WP_141813664.1">
    <property type="nucleotide sequence ID" value="NZ_VFPL01000001.1"/>
</dbReference>
<name>A0A5M9H8Y0_9SPHI</name>
<keyword evidence="6" id="KW-1185">Reference proteome</keyword>
<dbReference type="SUPFAM" id="SSF49464">
    <property type="entry name" value="Carboxypeptidase regulatory domain-like"/>
    <property type="match status" value="1"/>
</dbReference>
<evidence type="ECO:0000313" key="5">
    <source>
        <dbReference type="EMBL" id="KAA8481704.1"/>
    </source>
</evidence>
<keyword evidence="3" id="KW-0998">Cell outer membrane</keyword>
<dbReference type="GO" id="GO:0009279">
    <property type="term" value="C:cell outer membrane"/>
    <property type="evidence" value="ECO:0007669"/>
    <property type="project" value="UniProtKB-SubCell"/>
</dbReference>
<feature type="domain" description="Outer membrane protein beta-barrel" evidence="4">
    <location>
        <begin position="460"/>
        <end position="794"/>
    </location>
</feature>
<dbReference type="Pfam" id="PF14905">
    <property type="entry name" value="OMP_b-brl_3"/>
    <property type="match status" value="1"/>
</dbReference>
<keyword evidence="2" id="KW-0472">Membrane</keyword>
<dbReference type="InterPro" id="IPR041700">
    <property type="entry name" value="OMP_b-brl_3"/>
</dbReference>
<dbReference type="SUPFAM" id="SSF56935">
    <property type="entry name" value="Porins"/>
    <property type="match status" value="1"/>
</dbReference>
<dbReference type="OrthoDB" id="1086219at2"/>
<reference evidence="5 6" key="1">
    <citation type="submission" date="2019-09" db="EMBL/GenBank/DDBJ databases">
        <title>Pararcticibacter amylolyticus gen. nov., sp. nov., isolated from a rottenly hemp rope, and reclassification of Pedobacter tournemirensis as Pararcticibacter tournemirensis comb. nov.</title>
        <authorList>
            <person name="Cai Y."/>
        </authorList>
    </citation>
    <scope>NUCLEOTIDE SEQUENCE [LARGE SCALE GENOMIC DNA]</scope>
    <source>
        <strain evidence="5 6">TF5-37.2-LB10</strain>
    </source>
</reference>
<dbReference type="AlphaFoldDB" id="A0A5M9H8Y0"/>
<evidence type="ECO:0000259" key="4">
    <source>
        <dbReference type="Pfam" id="PF14905"/>
    </source>
</evidence>
<dbReference type="Gene3D" id="2.60.40.1120">
    <property type="entry name" value="Carboxypeptidase-like, regulatory domain"/>
    <property type="match status" value="1"/>
</dbReference>
<dbReference type="EMBL" id="VWNE01000022">
    <property type="protein sequence ID" value="KAA8481704.1"/>
    <property type="molecule type" value="Genomic_DNA"/>
</dbReference>
<comment type="caution">
    <text evidence="5">The sequence shown here is derived from an EMBL/GenBank/DDBJ whole genome shotgun (WGS) entry which is preliminary data.</text>
</comment>
<gene>
    <name evidence="5" type="ORF">F1649_14320</name>
</gene>
<evidence type="ECO:0000256" key="2">
    <source>
        <dbReference type="ARBA" id="ARBA00023136"/>
    </source>
</evidence>